<dbReference type="Proteomes" id="UP000321400">
    <property type="component" value="Unassembled WGS sequence"/>
</dbReference>
<comment type="similarity">
    <text evidence="7">Belongs to the binding-protein-dependent transport system permease family.</text>
</comment>
<keyword evidence="6 7" id="KW-0472">Membrane</keyword>
<gene>
    <name evidence="9" type="ORF">HAL01_20140</name>
</gene>
<feature type="transmembrane region" description="Helical" evidence="7">
    <location>
        <begin position="72"/>
        <end position="94"/>
    </location>
</feature>
<comment type="caution">
    <text evidence="9">The sequence shown here is derived from an EMBL/GenBank/DDBJ whole genome shotgun (WGS) entry which is preliminary data.</text>
</comment>
<dbReference type="Pfam" id="PF00528">
    <property type="entry name" value="BPD_transp_1"/>
    <property type="match status" value="1"/>
</dbReference>
<dbReference type="STRING" id="442899.SAMN05720591_12616"/>
<keyword evidence="2 7" id="KW-0813">Transport</keyword>
<evidence type="ECO:0000313" key="9">
    <source>
        <dbReference type="EMBL" id="GEN57550.1"/>
    </source>
</evidence>
<protein>
    <submittedName>
        <fullName evidence="9">Sugar ABC transporter permease</fullName>
    </submittedName>
</protein>
<evidence type="ECO:0000256" key="4">
    <source>
        <dbReference type="ARBA" id="ARBA00022692"/>
    </source>
</evidence>
<dbReference type="CDD" id="cd06261">
    <property type="entry name" value="TM_PBP2"/>
    <property type="match status" value="1"/>
</dbReference>
<dbReference type="InterPro" id="IPR035906">
    <property type="entry name" value="MetI-like_sf"/>
</dbReference>
<keyword evidence="5 7" id="KW-1133">Transmembrane helix</keyword>
<dbReference type="OrthoDB" id="9771544at2"/>
<evidence type="ECO:0000256" key="3">
    <source>
        <dbReference type="ARBA" id="ARBA00022475"/>
    </source>
</evidence>
<keyword evidence="10" id="KW-1185">Reference proteome</keyword>
<sequence>MKQVKVILFNLILLAFSILTVVPFVWMLVSSFKPNSEIVKIGGSFLPDTFTIQNYINVQERFDFLRMFGNSLFVAVVVTGTVIYTSAIVGFALAKYTFKGREFIFGMILGTMMIPWAVTIIPRYDMIVNFGWLDSYIALILPSIFSGFGIFLLRQNIMTIPDDVIEAARMDGATEWYIFHRVILPMSRNAISSIAIFQFLWVWEDFLWPYLIINTQSKQLIAVGLKLFSGQYGTDYGGLFAATAISIIPVIIVYVTFQKRFIAGISGAAVKG</sequence>
<dbReference type="GO" id="GO:0005886">
    <property type="term" value="C:plasma membrane"/>
    <property type="evidence" value="ECO:0007669"/>
    <property type="project" value="UniProtKB-SubCell"/>
</dbReference>
<organism evidence="9 10">
    <name type="scientific">Halolactibacillus alkaliphilus</name>
    <dbReference type="NCBI Taxonomy" id="442899"/>
    <lineage>
        <taxon>Bacteria</taxon>
        <taxon>Bacillati</taxon>
        <taxon>Bacillota</taxon>
        <taxon>Bacilli</taxon>
        <taxon>Bacillales</taxon>
        <taxon>Bacillaceae</taxon>
        <taxon>Halolactibacillus</taxon>
    </lineage>
</organism>
<dbReference type="PANTHER" id="PTHR43744">
    <property type="entry name" value="ABC TRANSPORTER PERMEASE PROTEIN MG189-RELATED-RELATED"/>
    <property type="match status" value="1"/>
</dbReference>
<feature type="transmembrane region" description="Helical" evidence="7">
    <location>
        <begin position="103"/>
        <end position="124"/>
    </location>
</feature>
<evidence type="ECO:0000256" key="1">
    <source>
        <dbReference type="ARBA" id="ARBA00004651"/>
    </source>
</evidence>
<evidence type="ECO:0000256" key="7">
    <source>
        <dbReference type="RuleBase" id="RU363032"/>
    </source>
</evidence>
<feature type="transmembrane region" description="Helical" evidence="7">
    <location>
        <begin position="186"/>
        <end position="203"/>
    </location>
</feature>
<feature type="transmembrane region" description="Helical" evidence="7">
    <location>
        <begin position="236"/>
        <end position="257"/>
    </location>
</feature>
<dbReference type="EMBL" id="BJYE01000032">
    <property type="protein sequence ID" value="GEN57550.1"/>
    <property type="molecule type" value="Genomic_DNA"/>
</dbReference>
<accession>A0A511X3N0</accession>
<dbReference type="AlphaFoldDB" id="A0A511X3N0"/>
<dbReference type="GO" id="GO:0055085">
    <property type="term" value="P:transmembrane transport"/>
    <property type="evidence" value="ECO:0007669"/>
    <property type="project" value="InterPro"/>
</dbReference>
<evidence type="ECO:0000256" key="5">
    <source>
        <dbReference type="ARBA" id="ARBA00022989"/>
    </source>
</evidence>
<name>A0A511X3N0_9BACI</name>
<feature type="domain" description="ABC transmembrane type-1" evidence="8">
    <location>
        <begin position="68"/>
        <end position="257"/>
    </location>
</feature>
<feature type="transmembrane region" description="Helical" evidence="7">
    <location>
        <begin position="136"/>
        <end position="153"/>
    </location>
</feature>
<dbReference type="SUPFAM" id="SSF161098">
    <property type="entry name" value="MetI-like"/>
    <property type="match status" value="1"/>
</dbReference>
<evidence type="ECO:0000259" key="8">
    <source>
        <dbReference type="PROSITE" id="PS50928"/>
    </source>
</evidence>
<evidence type="ECO:0000256" key="2">
    <source>
        <dbReference type="ARBA" id="ARBA00022448"/>
    </source>
</evidence>
<comment type="subcellular location">
    <subcellularLocation>
        <location evidence="1 7">Cell membrane</location>
        <topology evidence="1 7">Multi-pass membrane protein</topology>
    </subcellularLocation>
</comment>
<dbReference type="PANTHER" id="PTHR43744:SF12">
    <property type="entry name" value="ABC TRANSPORTER PERMEASE PROTEIN MG189-RELATED"/>
    <property type="match status" value="1"/>
</dbReference>
<dbReference type="Gene3D" id="1.10.3720.10">
    <property type="entry name" value="MetI-like"/>
    <property type="match status" value="1"/>
</dbReference>
<dbReference type="RefSeq" id="WP_089802838.1">
    <property type="nucleotide sequence ID" value="NZ_BJYE01000032.1"/>
</dbReference>
<evidence type="ECO:0000313" key="10">
    <source>
        <dbReference type="Proteomes" id="UP000321400"/>
    </source>
</evidence>
<reference evidence="9 10" key="1">
    <citation type="submission" date="2019-07" db="EMBL/GenBank/DDBJ databases">
        <title>Whole genome shotgun sequence of Halolactibacillus alkaliphilus NBRC 103919.</title>
        <authorList>
            <person name="Hosoyama A."/>
            <person name="Uohara A."/>
            <person name="Ohji S."/>
            <person name="Ichikawa N."/>
        </authorList>
    </citation>
    <scope>NUCLEOTIDE SEQUENCE [LARGE SCALE GENOMIC DNA]</scope>
    <source>
        <strain evidence="9 10">NBRC 103919</strain>
    </source>
</reference>
<keyword evidence="3" id="KW-1003">Cell membrane</keyword>
<proteinExistence type="inferred from homology"/>
<keyword evidence="4 7" id="KW-0812">Transmembrane</keyword>
<feature type="transmembrane region" description="Helical" evidence="7">
    <location>
        <begin position="7"/>
        <end position="29"/>
    </location>
</feature>
<dbReference type="PROSITE" id="PS50928">
    <property type="entry name" value="ABC_TM1"/>
    <property type="match status" value="1"/>
</dbReference>
<evidence type="ECO:0000256" key="6">
    <source>
        <dbReference type="ARBA" id="ARBA00023136"/>
    </source>
</evidence>
<dbReference type="InterPro" id="IPR000515">
    <property type="entry name" value="MetI-like"/>
</dbReference>